<organism evidence="4">
    <name type="scientific">Salix viminalis</name>
    <name type="common">Common osier</name>
    <name type="synonym">Basket willow</name>
    <dbReference type="NCBI Taxonomy" id="40686"/>
    <lineage>
        <taxon>Eukaryota</taxon>
        <taxon>Viridiplantae</taxon>
        <taxon>Streptophyta</taxon>
        <taxon>Embryophyta</taxon>
        <taxon>Tracheophyta</taxon>
        <taxon>Spermatophyta</taxon>
        <taxon>Magnoliopsida</taxon>
        <taxon>eudicotyledons</taxon>
        <taxon>Gunneridae</taxon>
        <taxon>Pentapetalae</taxon>
        <taxon>rosids</taxon>
        <taxon>fabids</taxon>
        <taxon>Malpighiales</taxon>
        <taxon>Salicaceae</taxon>
        <taxon>Saliceae</taxon>
        <taxon>Salix</taxon>
    </lineage>
</organism>
<dbReference type="EMBL" id="CAADRP010000001">
    <property type="protein sequence ID" value="VFU20124.1"/>
    <property type="molecule type" value="Genomic_DNA"/>
</dbReference>
<reference evidence="4" key="1">
    <citation type="submission" date="2019-03" db="EMBL/GenBank/DDBJ databases">
        <authorList>
            <person name="Mank J."/>
            <person name="Almeida P."/>
        </authorList>
    </citation>
    <scope>NUCLEOTIDE SEQUENCE</scope>
    <source>
        <strain evidence="4">78183</strain>
    </source>
</reference>
<accession>A0A6N2JWV3</accession>
<name>A0A6N2JWV3_SALVM</name>
<dbReference type="Gene3D" id="2.30.29.30">
    <property type="entry name" value="Pleckstrin-homology domain (PH domain)/Phosphotyrosine-binding domain (PTB)"/>
    <property type="match status" value="2"/>
</dbReference>
<dbReference type="InterPro" id="IPR011993">
    <property type="entry name" value="PH-like_dom_sf"/>
</dbReference>
<protein>
    <recommendedName>
        <fullName evidence="3">GRAM domain-containing protein</fullName>
    </recommendedName>
</protein>
<evidence type="ECO:0000313" key="4">
    <source>
        <dbReference type="EMBL" id="VFU20124.1"/>
    </source>
</evidence>
<evidence type="ECO:0000256" key="2">
    <source>
        <dbReference type="SAM" id="MobiDB-lite"/>
    </source>
</evidence>
<evidence type="ECO:0000256" key="1">
    <source>
        <dbReference type="ARBA" id="ARBA00009414"/>
    </source>
</evidence>
<feature type="compositionally biased region" description="Basic and acidic residues" evidence="2">
    <location>
        <begin position="229"/>
        <end position="238"/>
    </location>
</feature>
<dbReference type="Pfam" id="PF02893">
    <property type="entry name" value="GRAM"/>
    <property type="match status" value="2"/>
</dbReference>
<dbReference type="SMART" id="SM00568">
    <property type="entry name" value="GRAM"/>
    <property type="match status" value="2"/>
</dbReference>
<feature type="compositionally biased region" description="Polar residues" evidence="2">
    <location>
        <begin position="239"/>
        <end position="249"/>
    </location>
</feature>
<evidence type="ECO:0000259" key="3">
    <source>
        <dbReference type="SMART" id="SM00568"/>
    </source>
</evidence>
<proteinExistence type="inferred from homology"/>
<feature type="domain" description="GRAM" evidence="3">
    <location>
        <begin position="76"/>
        <end position="154"/>
    </location>
</feature>
<feature type="domain" description="GRAM" evidence="3">
    <location>
        <begin position="371"/>
        <end position="449"/>
    </location>
</feature>
<dbReference type="CDD" id="cd13222">
    <property type="entry name" value="PH-GRAM_GEM"/>
    <property type="match status" value="1"/>
</dbReference>
<dbReference type="AlphaFoldDB" id="A0A6N2JWV3"/>
<dbReference type="InterPro" id="IPR004182">
    <property type="entry name" value="GRAM"/>
</dbReference>
<dbReference type="PANTHER" id="PTHR31969">
    <property type="entry name" value="GEM-LIKE PROTEIN 2"/>
    <property type="match status" value="1"/>
</dbReference>
<gene>
    <name evidence="4" type="ORF">SVIM_LOCUS3103</name>
</gene>
<comment type="similarity">
    <text evidence="1">Belongs to the GEM family.</text>
</comment>
<feature type="compositionally biased region" description="Polar residues" evidence="2">
    <location>
        <begin position="202"/>
        <end position="218"/>
    </location>
</feature>
<dbReference type="InterPro" id="IPR037848">
    <property type="entry name" value="GEM-like"/>
</dbReference>
<sequence length="519" mass="57730">MPVAPASLRASYLVYTPIEKSTQNSFEPVIHMFQEWGKTADTVARNIWLNRPSVPQAAWDKVNLTAKAITEGGFESLFKHIFETGANEKLTKTFACYLSTSTGPVAGTLYLSTARAAFCSDRPLCHTAPSGEEGWSYYKVMIPLEKISTCSSEIITENPSRKYIQIVTNDEHDFWFMGFVSFEKALQNISNSVPSFKEAGSPVQTMTSTPQETEIQQVPHSPPPPPSPKADREAEIHEPTSSATVTEESQPIDHPPASDEETKKWGTHVMGPPSAPNVHPDNQQAALWNASGHQQISEYPYLVYTPREKSDKSTQKSFEPVINKFQEWGKSADTVARNIWHNLKTGPSVPQAAWGKVNLTAKAITEGGYESLFKHIFETDANEKLRKTFACYLSTSTGPVAGTLYLSTARVAFCSDRPLCHTAPSGEKAWSYYKVMIPLEKISTVNSEIMIENPSKKYIQIVTTDEHDFWFMGFVNFEKALQNLSESVSSFKEAGSAIQPNCLAISSKKFQMFNDNTMT</sequence>
<feature type="region of interest" description="Disordered" evidence="2">
    <location>
        <begin position="195"/>
        <end position="282"/>
    </location>
</feature>